<dbReference type="AlphaFoldDB" id="A0A0A2AF19"/>
<protein>
    <recommendedName>
        <fullName evidence="4">DUF2834 domain-containing protein</fullName>
    </recommendedName>
</protein>
<proteinExistence type="predicted"/>
<gene>
    <name evidence="2" type="ORF">EU96_0053</name>
</gene>
<keyword evidence="1" id="KW-1133">Transmembrane helix</keyword>
<dbReference type="EMBL" id="JNAM01000001">
    <property type="protein sequence ID" value="KGF99446.1"/>
    <property type="molecule type" value="Genomic_DNA"/>
</dbReference>
<evidence type="ECO:0000313" key="3">
    <source>
        <dbReference type="Proteomes" id="UP000030445"/>
    </source>
</evidence>
<organism evidence="2 3">
    <name type="scientific">Prochlorococcus marinus str. MIT 9302</name>
    <dbReference type="NCBI Taxonomy" id="74545"/>
    <lineage>
        <taxon>Bacteria</taxon>
        <taxon>Bacillati</taxon>
        <taxon>Cyanobacteriota</taxon>
        <taxon>Cyanophyceae</taxon>
        <taxon>Synechococcales</taxon>
        <taxon>Prochlorococcaceae</taxon>
        <taxon>Prochlorococcus</taxon>
    </lineage>
</organism>
<dbReference type="InterPro" id="IPR021362">
    <property type="entry name" value="DUF2834"/>
</dbReference>
<dbReference type="eggNOG" id="ENOG5033B5X">
    <property type="taxonomic scope" value="Bacteria"/>
</dbReference>
<name>A0A0A2AF19_PROMR</name>
<feature type="transmembrane region" description="Helical" evidence="1">
    <location>
        <begin position="21"/>
        <end position="40"/>
    </location>
</feature>
<dbReference type="STRING" id="74545.EU96_0053"/>
<accession>A0A0A2AF19</accession>
<comment type="caution">
    <text evidence="2">The sequence shown here is derived from an EMBL/GenBank/DDBJ whole genome shotgun (WGS) entry which is preliminary data.</text>
</comment>
<feature type="transmembrane region" description="Helical" evidence="1">
    <location>
        <begin position="96"/>
        <end position="117"/>
    </location>
</feature>
<evidence type="ECO:0000313" key="2">
    <source>
        <dbReference type="EMBL" id="KGF99446.1"/>
    </source>
</evidence>
<sequence>MKYFSLMNSFNILKENKQILSYLYLFLSILGAVLPMMANFEFAREYGNSFDINNFISLANANPAAQSISRDLLVGASAIFIWIVNESKKLNIKNMWIVYIGTFLIAFAFSAPLFLFLRERRIMELEKIN</sequence>
<dbReference type="Pfam" id="PF11196">
    <property type="entry name" value="DUF2834"/>
    <property type="match status" value="1"/>
</dbReference>
<evidence type="ECO:0008006" key="4">
    <source>
        <dbReference type="Google" id="ProtNLM"/>
    </source>
</evidence>
<dbReference type="Proteomes" id="UP000030445">
    <property type="component" value="Unassembled WGS sequence"/>
</dbReference>
<evidence type="ECO:0000256" key="1">
    <source>
        <dbReference type="SAM" id="Phobius"/>
    </source>
</evidence>
<reference evidence="3" key="1">
    <citation type="journal article" date="2014" name="Sci. Data">
        <title>Genomes of diverse isolates of the marine cyanobacterium Prochlorococcus.</title>
        <authorList>
            <person name="Biller S."/>
            <person name="Berube P."/>
            <person name="Thompson J."/>
            <person name="Kelly L."/>
            <person name="Roggensack S."/>
            <person name="Awad L."/>
            <person name="Roache-Johnson K."/>
            <person name="Ding H."/>
            <person name="Giovannoni S.J."/>
            <person name="Moore L.R."/>
            <person name="Chisholm S.W."/>
        </authorList>
    </citation>
    <scope>NUCLEOTIDE SEQUENCE [LARGE SCALE GENOMIC DNA]</scope>
    <source>
        <strain evidence="3">MIT 9302</strain>
    </source>
</reference>
<keyword evidence="1" id="KW-0472">Membrane</keyword>
<keyword evidence="1" id="KW-0812">Transmembrane</keyword>